<dbReference type="AlphaFoldDB" id="A0A382WQB4"/>
<dbReference type="Gene3D" id="3.30.360.10">
    <property type="entry name" value="Dihydrodipicolinate Reductase, domain 2"/>
    <property type="match status" value="1"/>
</dbReference>
<accession>A0A382WQB4</accession>
<gene>
    <name evidence="1" type="ORF">METZ01_LOCUS413807</name>
</gene>
<organism evidence="1">
    <name type="scientific">marine metagenome</name>
    <dbReference type="NCBI Taxonomy" id="408172"/>
    <lineage>
        <taxon>unclassified sequences</taxon>
        <taxon>metagenomes</taxon>
        <taxon>ecological metagenomes</taxon>
    </lineage>
</organism>
<reference evidence="1" key="1">
    <citation type="submission" date="2018-05" db="EMBL/GenBank/DDBJ databases">
        <authorList>
            <person name="Lanie J.A."/>
            <person name="Ng W.-L."/>
            <person name="Kazmierczak K.M."/>
            <person name="Andrzejewski T.M."/>
            <person name="Davidsen T.M."/>
            <person name="Wayne K.J."/>
            <person name="Tettelin H."/>
            <person name="Glass J.I."/>
            <person name="Rusch D."/>
            <person name="Podicherti R."/>
            <person name="Tsui H.-C.T."/>
            <person name="Winkler M.E."/>
        </authorList>
    </citation>
    <scope>NUCLEOTIDE SEQUENCE</scope>
</reference>
<sequence>MQQTLQMDNDALAILTGRQPMVTGNEGLADIRIVNAIFKAAKTGETVAL</sequence>
<evidence type="ECO:0008006" key="2">
    <source>
        <dbReference type="Google" id="ProtNLM"/>
    </source>
</evidence>
<proteinExistence type="predicted"/>
<name>A0A382WQB4_9ZZZZ</name>
<evidence type="ECO:0000313" key="1">
    <source>
        <dbReference type="EMBL" id="SVD60953.1"/>
    </source>
</evidence>
<protein>
    <recommendedName>
        <fullName evidence="2">Gfo/Idh/MocA-like oxidoreductase C-terminal domain-containing protein</fullName>
    </recommendedName>
</protein>
<dbReference type="EMBL" id="UINC01161644">
    <property type="protein sequence ID" value="SVD60953.1"/>
    <property type="molecule type" value="Genomic_DNA"/>
</dbReference>